<dbReference type="EMBL" id="LAZR01037942">
    <property type="protein sequence ID" value="KKL20849.1"/>
    <property type="molecule type" value="Genomic_DNA"/>
</dbReference>
<dbReference type="GO" id="GO:0046872">
    <property type="term" value="F:metal ion binding"/>
    <property type="evidence" value="ECO:0007669"/>
    <property type="project" value="TreeGrafter"/>
</dbReference>
<dbReference type="InterPro" id="IPR037124">
    <property type="entry name" value="Chaperonin_GroES_sf"/>
</dbReference>
<dbReference type="InterPro" id="IPR020818">
    <property type="entry name" value="Chaperonin_GroES"/>
</dbReference>
<keyword evidence="2" id="KW-0143">Chaperone</keyword>
<sequence>MSNVAEKKKTTLKPLADRVVAQRLESEETLKGGIIIPDSAKKKQEMAKVIAIGPGKVTDENKTITMPVKIGDIIFMDKYSGQEITIDDEEFIIVKADDIIAIVE</sequence>
<evidence type="ECO:0000256" key="2">
    <source>
        <dbReference type="ARBA" id="ARBA00023186"/>
    </source>
</evidence>
<accession>A0A0F9BG11</accession>
<dbReference type="FunFam" id="2.30.33.40:FF:000001">
    <property type="entry name" value="10 kDa chaperonin"/>
    <property type="match status" value="1"/>
</dbReference>
<dbReference type="Pfam" id="PF00166">
    <property type="entry name" value="Cpn10"/>
    <property type="match status" value="1"/>
</dbReference>
<dbReference type="SUPFAM" id="SSF50129">
    <property type="entry name" value="GroES-like"/>
    <property type="match status" value="1"/>
</dbReference>
<evidence type="ECO:0000256" key="1">
    <source>
        <dbReference type="ARBA" id="ARBA00006975"/>
    </source>
</evidence>
<evidence type="ECO:0000313" key="3">
    <source>
        <dbReference type="EMBL" id="KKL20849.1"/>
    </source>
</evidence>
<dbReference type="NCBIfam" id="NF001533">
    <property type="entry name" value="PRK00364.2-4"/>
    <property type="match status" value="1"/>
</dbReference>
<dbReference type="PROSITE" id="PS00681">
    <property type="entry name" value="CHAPERONINS_CPN10"/>
    <property type="match status" value="1"/>
</dbReference>
<dbReference type="NCBIfam" id="NF001531">
    <property type="entry name" value="PRK00364.2-2"/>
    <property type="match status" value="1"/>
</dbReference>
<dbReference type="SMART" id="SM00883">
    <property type="entry name" value="Cpn10"/>
    <property type="match status" value="1"/>
</dbReference>
<name>A0A0F9BG11_9ZZZZ</name>
<dbReference type="GO" id="GO:0051087">
    <property type="term" value="F:protein-folding chaperone binding"/>
    <property type="evidence" value="ECO:0007669"/>
    <property type="project" value="TreeGrafter"/>
</dbReference>
<dbReference type="GO" id="GO:0044183">
    <property type="term" value="F:protein folding chaperone"/>
    <property type="evidence" value="ECO:0007669"/>
    <property type="project" value="InterPro"/>
</dbReference>
<dbReference type="GO" id="GO:0005524">
    <property type="term" value="F:ATP binding"/>
    <property type="evidence" value="ECO:0007669"/>
    <property type="project" value="InterPro"/>
</dbReference>
<dbReference type="PANTHER" id="PTHR10772:SF63">
    <property type="entry name" value="20 KDA CHAPERONIN, CHLOROPLASTIC"/>
    <property type="match status" value="1"/>
</dbReference>
<evidence type="ECO:0008006" key="4">
    <source>
        <dbReference type="Google" id="ProtNLM"/>
    </source>
</evidence>
<reference evidence="3" key="1">
    <citation type="journal article" date="2015" name="Nature">
        <title>Complex archaea that bridge the gap between prokaryotes and eukaryotes.</title>
        <authorList>
            <person name="Spang A."/>
            <person name="Saw J.H."/>
            <person name="Jorgensen S.L."/>
            <person name="Zaremba-Niedzwiedzka K."/>
            <person name="Martijn J."/>
            <person name="Lind A.E."/>
            <person name="van Eijk R."/>
            <person name="Schleper C."/>
            <person name="Guy L."/>
            <person name="Ettema T.J."/>
        </authorList>
    </citation>
    <scope>NUCLEOTIDE SEQUENCE</scope>
</reference>
<dbReference type="GO" id="GO:0051082">
    <property type="term" value="F:unfolded protein binding"/>
    <property type="evidence" value="ECO:0007669"/>
    <property type="project" value="TreeGrafter"/>
</dbReference>
<dbReference type="CDD" id="cd00320">
    <property type="entry name" value="cpn10"/>
    <property type="match status" value="1"/>
</dbReference>
<comment type="caution">
    <text evidence="3">The sequence shown here is derived from an EMBL/GenBank/DDBJ whole genome shotgun (WGS) entry which is preliminary data.</text>
</comment>
<dbReference type="Gene3D" id="2.30.33.40">
    <property type="entry name" value="GroES chaperonin"/>
    <property type="match status" value="1"/>
</dbReference>
<comment type="similarity">
    <text evidence="1">Belongs to the GroES chaperonin family.</text>
</comment>
<dbReference type="PANTHER" id="PTHR10772">
    <property type="entry name" value="10 KDA HEAT SHOCK PROTEIN"/>
    <property type="match status" value="1"/>
</dbReference>
<dbReference type="HAMAP" id="MF_00580">
    <property type="entry name" value="CH10"/>
    <property type="match status" value="1"/>
</dbReference>
<organism evidence="3">
    <name type="scientific">marine sediment metagenome</name>
    <dbReference type="NCBI Taxonomy" id="412755"/>
    <lineage>
        <taxon>unclassified sequences</taxon>
        <taxon>metagenomes</taxon>
        <taxon>ecological metagenomes</taxon>
    </lineage>
</organism>
<dbReference type="PRINTS" id="PR00297">
    <property type="entry name" value="CHAPERONIN10"/>
</dbReference>
<dbReference type="InterPro" id="IPR018369">
    <property type="entry name" value="Chaprnonin_Cpn10_CS"/>
</dbReference>
<dbReference type="InterPro" id="IPR011032">
    <property type="entry name" value="GroES-like_sf"/>
</dbReference>
<protein>
    <recommendedName>
        <fullName evidence="4">10 kDa chaperonin</fullName>
    </recommendedName>
</protein>
<proteinExistence type="inferred from homology"/>
<gene>
    <name evidence="3" type="ORF">LCGC14_2451360</name>
</gene>
<dbReference type="AlphaFoldDB" id="A0A0F9BG11"/>